<evidence type="ECO:0000313" key="3">
    <source>
        <dbReference type="EMBL" id="HIU99660.1"/>
    </source>
</evidence>
<dbReference type="Pfam" id="PF20434">
    <property type="entry name" value="BD-FAE"/>
    <property type="match status" value="1"/>
</dbReference>
<dbReference type="SUPFAM" id="SSF53474">
    <property type="entry name" value="alpha/beta-Hydrolases"/>
    <property type="match status" value="1"/>
</dbReference>
<dbReference type="Gene3D" id="3.40.50.1820">
    <property type="entry name" value="alpha/beta hydrolase"/>
    <property type="match status" value="1"/>
</dbReference>
<dbReference type="GO" id="GO:0016787">
    <property type="term" value="F:hydrolase activity"/>
    <property type="evidence" value="ECO:0007669"/>
    <property type="project" value="UniProtKB-KW"/>
</dbReference>
<organism evidence="3 4">
    <name type="scientific">Candidatus Stercoripulliclostridium merdipullorum</name>
    <dbReference type="NCBI Taxonomy" id="2840952"/>
    <lineage>
        <taxon>Bacteria</taxon>
        <taxon>Bacillati</taxon>
        <taxon>Bacillota</taxon>
        <taxon>Clostridia</taxon>
        <taxon>Eubacteriales</taxon>
        <taxon>Candidatus Stercoripulliclostridium</taxon>
    </lineage>
</organism>
<name>A0A9D1NB58_9FIRM</name>
<dbReference type="Proteomes" id="UP000886891">
    <property type="component" value="Unassembled WGS sequence"/>
</dbReference>
<proteinExistence type="predicted"/>
<dbReference type="InterPro" id="IPR049492">
    <property type="entry name" value="BD-FAE-like_dom"/>
</dbReference>
<accession>A0A9D1NB58</accession>
<comment type="caution">
    <text evidence="3">The sequence shown here is derived from an EMBL/GenBank/DDBJ whole genome shotgun (WGS) entry which is preliminary data.</text>
</comment>
<evidence type="ECO:0000256" key="1">
    <source>
        <dbReference type="ARBA" id="ARBA00022801"/>
    </source>
</evidence>
<gene>
    <name evidence="3" type="ORF">IAB14_00935</name>
</gene>
<feature type="domain" description="BD-FAE-like" evidence="2">
    <location>
        <begin position="52"/>
        <end position="246"/>
    </location>
</feature>
<dbReference type="EMBL" id="DVOH01000011">
    <property type="protein sequence ID" value="HIU99660.1"/>
    <property type="molecule type" value="Genomic_DNA"/>
</dbReference>
<reference evidence="3" key="1">
    <citation type="submission" date="2020-10" db="EMBL/GenBank/DDBJ databases">
        <authorList>
            <person name="Gilroy R."/>
        </authorList>
    </citation>
    <scope>NUCLEOTIDE SEQUENCE</scope>
    <source>
        <strain evidence="3">23406</strain>
    </source>
</reference>
<protein>
    <submittedName>
        <fullName evidence="3">Alpha/beta hydrolase</fullName>
    </submittedName>
</protein>
<evidence type="ECO:0000313" key="4">
    <source>
        <dbReference type="Proteomes" id="UP000886891"/>
    </source>
</evidence>
<dbReference type="InterPro" id="IPR029058">
    <property type="entry name" value="AB_hydrolase_fold"/>
</dbReference>
<keyword evidence="1 3" id="KW-0378">Hydrolase</keyword>
<dbReference type="AlphaFoldDB" id="A0A9D1NB58"/>
<reference evidence="3" key="2">
    <citation type="journal article" date="2021" name="PeerJ">
        <title>Extensive microbial diversity within the chicken gut microbiome revealed by metagenomics and culture.</title>
        <authorList>
            <person name="Gilroy R."/>
            <person name="Ravi A."/>
            <person name="Getino M."/>
            <person name="Pursley I."/>
            <person name="Horton D.L."/>
            <person name="Alikhan N.F."/>
            <person name="Baker D."/>
            <person name="Gharbi K."/>
            <person name="Hall N."/>
            <person name="Watson M."/>
            <person name="Adriaenssens E.M."/>
            <person name="Foster-Nyarko E."/>
            <person name="Jarju S."/>
            <person name="Secka A."/>
            <person name="Antonio M."/>
            <person name="Oren A."/>
            <person name="Chaudhuri R.R."/>
            <person name="La Ragione R."/>
            <person name="Hildebrand F."/>
            <person name="Pallen M.J."/>
        </authorList>
    </citation>
    <scope>NUCLEOTIDE SEQUENCE</scope>
    <source>
        <strain evidence="3">23406</strain>
    </source>
</reference>
<dbReference type="InterPro" id="IPR050300">
    <property type="entry name" value="GDXG_lipolytic_enzyme"/>
</dbReference>
<dbReference type="PANTHER" id="PTHR48081">
    <property type="entry name" value="AB HYDROLASE SUPERFAMILY PROTEIN C4A8.06C"/>
    <property type="match status" value="1"/>
</dbReference>
<sequence>MMQFFQRLIRERIPARMKRNDERRLADQKPPVGVETFCNIPYVEDGSSYQWLDVYRPADATEDLPVIVDIHGGAWIYGDKDLNKNYAMTLASYGFVVVNVSYRLIHQAPFPAQLQDVDLALSWLKEYGSDYGADLDNVFITGDSAGAHLAALTAALAESPEAREKIGLQSPIRFRAIGLICGIYDIDRFVRMRNGLAKAFCSYYLDADYRNSVYLPFTSVYNVVNDRFPPAYLMSSQQDFLLKESQRFSAKLKALGVPVEMRRWQKNAKPRLTHVFNVLYPEYNQSVITNKEMCKFFLQYKS</sequence>
<evidence type="ECO:0000259" key="2">
    <source>
        <dbReference type="Pfam" id="PF20434"/>
    </source>
</evidence>